<keyword evidence="1" id="KW-1015">Disulfide bond</keyword>
<keyword evidence="4" id="KW-0732">Signal</keyword>
<accession>A0ABQ7R369</accession>
<dbReference type="PANTHER" id="PTHR10082">
    <property type="entry name" value="INTEGRIN BETA SUBUNIT"/>
    <property type="match status" value="1"/>
</dbReference>
<dbReference type="Proteomes" id="UP000823941">
    <property type="component" value="Chromosome 4"/>
</dbReference>
<feature type="transmembrane region" description="Helical" evidence="3">
    <location>
        <begin position="375"/>
        <end position="395"/>
    </location>
</feature>
<name>A0ABQ7R369_PLUXY</name>
<dbReference type="EMBL" id="JAHIBW010000004">
    <property type="protein sequence ID" value="KAG7311747.1"/>
    <property type="molecule type" value="Genomic_DNA"/>
</dbReference>
<comment type="caution">
    <text evidence="5">The sequence shown here is derived from an EMBL/GenBank/DDBJ whole genome shotgun (WGS) entry which is preliminary data.</text>
</comment>
<keyword evidence="6" id="KW-1185">Reference proteome</keyword>
<keyword evidence="2" id="KW-0325">Glycoprotein</keyword>
<dbReference type="InterPro" id="IPR015812">
    <property type="entry name" value="Integrin_bsu"/>
</dbReference>
<protein>
    <recommendedName>
        <fullName evidence="7">Integrin beta</fullName>
    </recommendedName>
</protein>
<evidence type="ECO:0000256" key="3">
    <source>
        <dbReference type="SAM" id="Phobius"/>
    </source>
</evidence>
<dbReference type="Gene3D" id="1.20.5.630">
    <property type="entry name" value="Integrin beta subunit, cytoplasmic domain"/>
    <property type="match status" value="1"/>
</dbReference>
<organism evidence="5 6">
    <name type="scientific">Plutella xylostella</name>
    <name type="common">Diamondback moth</name>
    <name type="synonym">Plutella maculipennis</name>
    <dbReference type="NCBI Taxonomy" id="51655"/>
    <lineage>
        <taxon>Eukaryota</taxon>
        <taxon>Metazoa</taxon>
        <taxon>Ecdysozoa</taxon>
        <taxon>Arthropoda</taxon>
        <taxon>Hexapoda</taxon>
        <taxon>Insecta</taxon>
        <taxon>Pterygota</taxon>
        <taxon>Neoptera</taxon>
        <taxon>Endopterygota</taxon>
        <taxon>Lepidoptera</taxon>
        <taxon>Glossata</taxon>
        <taxon>Ditrysia</taxon>
        <taxon>Yponomeutoidea</taxon>
        <taxon>Plutellidae</taxon>
        <taxon>Plutella</taxon>
    </lineage>
</organism>
<evidence type="ECO:0000256" key="4">
    <source>
        <dbReference type="SAM" id="SignalP"/>
    </source>
</evidence>
<feature type="non-terminal residue" evidence="5">
    <location>
        <position position="1"/>
    </location>
</feature>
<keyword evidence="3" id="KW-1133">Transmembrane helix</keyword>
<dbReference type="PANTHER" id="PTHR10082:SF42">
    <property type="entry name" value="INTEGRIN BETA-4"/>
    <property type="match status" value="1"/>
</dbReference>
<sequence>WTIKMARVFLFAVVLFSVHQVFGRDCSNVNSIVNCNECIRCGGYWCNKPEPGTPHCSLQADSWCPRDLETLDSVPDLTVPGTILSAVSFETNARVGATNRKLVHYSSSLEQKANIVIKNTTQNQDITLQTSTQCDENNCTVSIDVTPGKDFCTSNAGSSEYINARITFESIEEAVELKYHVPCACECSKKLPELSATICNSHGDYSCGACSCYKDWKGEFCEESDCGHDRGDVSCMSPINNLDCSGNGYCGGPCQTCQCYTDRPGSQYFERENNCVDLCQHINSYCDSCLQFPSEERCQDCQDLLFTPFNATALKSKDSQFRDVWVRCNETVGGCYKEYSAMRDASGDIVVMITASCDGIVAGAIVGTFRITIPVILGIIGFVAATAAAAGYLAYRARAPPLPLMDPQYTNIGAEDCTGVNPLYKPPTSSFINPTYRK</sequence>
<keyword evidence="3" id="KW-0812">Transmembrane</keyword>
<gene>
    <name evidence="5" type="ORF">JYU34_002806</name>
</gene>
<feature type="chain" id="PRO_5046537958" description="Integrin beta" evidence="4">
    <location>
        <begin position="24"/>
        <end position="438"/>
    </location>
</feature>
<evidence type="ECO:0000313" key="5">
    <source>
        <dbReference type="EMBL" id="KAG7311747.1"/>
    </source>
</evidence>
<evidence type="ECO:0008006" key="7">
    <source>
        <dbReference type="Google" id="ProtNLM"/>
    </source>
</evidence>
<proteinExistence type="predicted"/>
<dbReference type="Gene3D" id="2.60.40.1510">
    <property type="entry name" value="ntegrin, alpha v. Chain A, domain 3"/>
    <property type="match status" value="1"/>
</dbReference>
<evidence type="ECO:0000256" key="2">
    <source>
        <dbReference type="ARBA" id="ARBA00023180"/>
    </source>
</evidence>
<reference evidence="5 6" key="1">
    <citation type="submission" date="2021-06" db="EMBL/GenBank/DDBJ databases">
        <title>A haploid diamondback moth (Plutella xylostella L.) genome assembly resolves 31 chromosomes and identifies a diamide resistance mutation.</title>
        <authorList>
            <person name="Ward C.M."/>
            <person name="Perry K.D."/>
            <person name="Baker G."/>
            <person name="Powis K."/>
            <person name="Heckel D.G."/>
            <person name="Baxter S.W."/>
        </authorList>
    </citation>
    <scope>NUCLEOTIDE SEQUENCE [LARGE SCALE GENOMIC DNA]</scope>
    <source>
        <strain evidence="5 6">LV</strain>
        <tissue evidence="5">Single pupa</tissue>
    </source>
</reference>
<keyword evidence="3" id="KW-0472">Membrane</keyword>
<feature type="signal peptide" evidence="4">
    <location>
        <begin position="1"/>
        <end position="23"/>
    </location>
</feature>
<evidence type="ECO:0000256" key="1">
    <source>
        <dbReference type="ARBA" id="ARBA00023157"/>
    </source>
</evidence>
<evidence type="ECO:0000313" key="6">
    <source>
        <dbReference type="Proteomes" id="UP000823941"/>
    </source>
</evidence>